<protein>
    <submittedName>
        <fullName evidence="7">DUF1232 domain-containing protein</fullName>
    </submittedName>
</protein>
<sequence length="114" mass="12966">MTPWRWLTQLSRLKQRGGALARIGRAFRVFGPMTADVVRGRYRPVPWAAFAWMAAALVYLVSPLDLIPDFLMVIGLVDDVFIVGWLLTRVDHALDGYRRWKGWDDDPAAPQRGA</sequence>
<keyword evidence="4 5" id="KW-0472">Membrane</keyword>
<evidence type="ECO:0000259" key="6">
    <source>
        <dbReference type="Pfam" id="PF06803"/>
    </source>
</evidence>
<evidence type="ECO:0000313" key="7">
    <source>
        <dbReference type="EMBL" id="XCJ78155.1"/>
    </source>
</evidence>
<name>A0AB74UBZ7_9GAMM</name>
<dbReference type="GO" id="GO:0012505">
    <property type="term" value="C:endomembrane system"/>
    <property type="evidence" value="ECO:0007669"/>
    <property type="project" value="UniProtKB-SubCell"/>
</dbReference>
<evidence type="ECO:0000256" key="4">
    <source>
        <dbReference type="ARBA" id="ARBA00023136"/>
    </source>
</evidence>
<gene>
    <name evidence="7" type="ORF">ABV408_11950</name>
</gene>
<proteinExistence type="predicted"/>
<feature type="transmembrane region" description="Helical" evidence="5">
    <location>
        <begin position="70"/>
        <end position="88"/>
    </location>
</feature>
<dbReference type="InterPro" id="IPR010652">
    <property type="entry name" value="DUF1232"/>
</dbReference>
<evidence type="ECO:0000256" key="1">
    <source>
        <dbReference type="ARBA" id="ARBA00004127"/>
    </source>
</evidence>
<dbReference type="RefSeq" id="WP_353979175.1">
    <property type="nucleotide sequence ID" value="NZ_CP159578.1"/>
</dbReference>
<keyword evidence="2 5" id="KW-0812">Transmembrane</keyword>
<dbReference type="Pfam" id="PF06803">
    <property type="entry name" value="DUF1232"/>
    <property type="match status" value="1"/>
</dbReference>
<feature type="transmembrane region" description="Helical" evidence="5">
    <location>
        <begin position="45"/>
        <end position="64"/>
    </location>
</feature>
<evidence type="ECO:0000256" key="3">
    <source>
        <dbReference type="ARBA" id="ARBA00022989"/>
    </source>
</evidence>
<reference evidence="7" key="1">
    <citation type="submission" date="2024-06" db="EMBL/GenBank/DDBJ databases">
        <title>Complete genome of Salinicola endophyticus HNIBRBA4755.</title>
        <authorList>
            <person name="Shin S.Y."/>
            <person name="Kang H."/>
            <person name="Song J."/>
        </authorList>
    </citation>
    <scope>NUCLEOTIDE SEQUENCE</scope>
    <source>
        <strain evidence="7">HNIBRBA4755</strain>
    </source>
</reference>
<feature type="domain" description="DUF1232" evidence="6">
    <location>
        <begin position="51"/>
        <end position="85"/>
    </location>
</feature>
<accession>A0AB74UBZ7</accession>
<organism evidence="7">
    <name type="scientific">Salinicola endophyticus</name>
    <dbReference type="NCBI Taxonomy" id="1949083"/>
    <lineage>
        <taxon>Bacteria</taxon>
        <taxon>Pseudomonadati</taxon>
        <taxon>Pseudomonadota</taxon>
        <taxon>Gammaproteobacteria</taxon>
        <taxon>Oceanospirillales</taxon>
        <taxon>Halomonadaceae</taxon>
        <taxon>Salinicola</taxon>
    </lineage>
</organism>
<evidence type="ECO:0000256" key="5">
    <source>
        <dbReference type="SAM" id="Phobius"/>
    </source>
</evidence>
<evidence type="ECO:0000256" key="2">
    <source>
        <dbReference type="ARBA" id="ARBA00022692"/>
    </source>
</evidence>
<comment type="subcellular location">
    <subcellularLocation>
        <location evidence="1">Endomembrane system</location>
        <topology evidence="1">Multi-pass membrane protein</topology>
    </subcellularLocation>
</comment>
<dbReference type="EMBL" id="CP159578">
    <property type="protein sequence ID" value="XCJ78155.1"/>
    <property type="molecule type" value="Genomic_DNA"/>
</dbReference>
<keyword evidence="3 5" id="KW-1133">Transmembrane helix</keyword>
<dbReference type="AlphaFoldDB" id="A0AB74UBZ7"/>